<reference evidence="1" key="1">
    <citation type="submission" date="2023-03" db="EMBL/GenBank/DDBJ databases">
        <title>Andean soil-derived lignocellulolytic bacterial consortium as a source of novel taxa and putative plastic-active enzymes.</title>
        <authorList>
            <person name="Diaz-Garcia L."/>
            <person name="Chuvochina M."/>
            <person name="Feuerriegel G."/>
            <person name="Bunk B."/>
            <person name="Sproer C."/>
            <person name="Streit W.R."/>
            <person name="Rodriguez L.M."/>
            <person name="Overmann J."/>
            <person name="Jimenez D.J."/>
        </authorList>
    </citation>
    <scope>NUCLEOTIDE SEQUENCE</scope>
    <source>
        <strain evidence="1">MAG 2441</strain>
    </source>
</reference>
<evidence type="ECO:0008006" key="3">
    <source>
        <dbReference type="Google" id="ProtNLM"/>
    </source>
</evidence>
<dbReference type="AlphaFoldDB" id="A0AA95JB72"/>
<sequence length="273" mass="32419">MNLFEHMHHYQLLHFLRSTPKIDQLAAEPGPFIPSRTMLSWLYNQLDPDQSNMSSSLIDKLNELREQENIEKPSTHFLINKGKPWKNSSSHTDELFQTLCLMIRRKMPIYLSYLTRSGKQYERVSGFAFRLNYYALRRQWQLIWQHGENQRTMTTPLEMITDVVVWDDCNVPFPEIPYQPLRTLSSIELQIASDYNQDLGRIYQVLSSFDKKITRLKTEDGEADLIHVYYSQDDLPILLSRLRMIGRHIHIIKPVSIREQLYETARKALERYQ</sequence>
<name>A0AA95JB72_9BACL</name>
<evidence type="ECO:0000313" key="2">
    <source>
        <dbReference type="Proteomes" id="UP001178662"/>
    </source>
</evidence>
<organism evidence="1 2">
    <name type="scientific">Candidatus Cohnella colombiensis</name>
    <dbReference type="NCBI Taxonomy" id="3121368"/>
    <lineage>
        <taxon>Bacteria</taxon>
        <taxon>Bacillati</taxon>
        <taxon>Bacillota</taxon>
        <taxon>Bacilli</taxon>
        <taxon>Bacillales</taxon>
        <taxon>Paenibacillaceae</taxon>
        <taxon>Cohnella</taxon>
    </lineage>
</organism>
<evidence type="ECO:0000313" key="1">
    <source>
        <dbReference type="EMBL" id="WEK53706.1"/>
    </source>
</evidence>
<dbReference type="EMBL" id="CP119317">
    <property type="protein sequence ID" value="WEK53706.1"/>
    <property type="molecule type" value="Genomic_DNA"/>
</dbReference>
<accession>A0AA95JB72</accession>
<proteinExistence type="predicted"/>
<gene>
    <name evidence="1" type="ORF">P0Y55_14130</name>
</gene>
<protein>
    <recommendedName>
        <fullName evidence="3">WYL domain-containing protein</fullName>
    </recommendedName>
</protein>
<keyword evidence="2" id="KW-1185">Reference proteome</keyword>
<dbReference type="Proteomes" id="UP001178662">
    <property type="component" value="Chromosome"/>
</dbReference>